<evidence type="ECO:0008006" key="4">
    <source>
        <dbReference type="Google" id="ProtNLM"/>
    </source>
</evidence>
<comment type="caution">
    <text evidence="2">The sequence shown here is derived from an EMBL/GenBank/DDBJ whole genome shotgun (WGS) entry which is preliminary data.</text>
</comment>
<dbReference type="EMBL" id="SLWM01000043">
    <property type="protein sequence ID" value="TCO08668.1"/>
    <property type="molecule type" value="Genomic_DNA"/>
</dbReference>
<dbReference type="SUPFAM" id="SSF69318">
    <property type="entry name" value="Integrin alpha N-terminal domain"/>
    <property type="match status" value="1"/>
</dbReference>
<feature type="signal peptide" evidence="1">
    <location>
        <begin position="1"/>
        <end position="20"/>
    </location>
</feature>
<keyword evidence="3" id="KW-1185">Reference proteome</keyword>
<keyword evidence="1" id="KW-0732">Signal</keyword>
<protein>
    <recommendedName>
        <fullName evidence="4">VCBS repeat protein</fullName>
    </recommendedName>
</protein>
<accession>A0ABY2B6V9</accession>
<evidence type="ECO:0000313" key="3">
    <source>
        <dbReference type="Proteomes" id="UP000295818"/>
    </source>
</evidence>
<name>A0ABY2B6V9_9ACTN</name>
<organism evidence="2 3">
    <name type="scientific">Kribbella orskensis</name>
    <dbReference type="NCBI Taxonomy" id="2512216"/>
    <lineage>
        <taxon>Bacteria</taxon>
        <taxon>Bacillati</taxon>
        <taxon>Actinomycetota</taxon>
        <taxon>Actinomycetes</taxon>
        <taxon>Propionibacteriales</taxon>
        <taxon>Kribbellaceae</taxon>
        <taxon>Kribbella</taxon>
    </lineage>
</organism>
<evidence type="ECO:0000256" key="1">
    <source>
        <dbReference type="SAM" id="SignalP"/>
    </source>
</evidence>
<sequence length="314" mass="34058">MRLSATAVALLCLAGTAGLAAPAQGAQEVDPAATSSAPATASSTASTWTVHWGVVEDLPVPADYGGDSRTDIAVFRPSTGTWWIRGIRTVQYGRGGDIPVPADYNGDGKAEIAVVRWGGTSPDSPLIWYIRGVGAYSYGRGTDLPVPANYRGDRRAELAVVRPAQGIARNTWYIRGATPVVWGIGDDWEVPANYIGDSHADIAVIRRGRTHQDPATWYVRGTSPVRWGYSWSDTVVDDYPVPANYIGDSHADIAIWRRESTFAWAIRGLSRAIIWGQYGDVAVPGNYGGDSHTDFAVWRYSNGTWYIRVEPSLN</sequence>
<gene>
    <name evidence="2" type="ORF">EV644_1433</name>
</gene>
<evidence type="ECO:0000313" key="2">
    <source>
        <dbReference type="EMBL" id="TCO08668.1"/>
    </source>
</evidence>
<feature type="chain" id="PRO_5046367353" description="VCBS repeat protein" evidence="1">
    <location>
        <begin position="21"/>
        <end position="314"/>
    </location>
</feature>
<dbReference type="PANTHER" id="PTHR39431:SF1">
    <property type="entry name" value="FRPA_C-RELATED PROTEIN"/>
    <property type="match status" value="1"/>
</dbReference>
<reference evidence="2 3" key="1">
    <citation type="journal article" date="2015" name="Stand. Genomic Sci.">
        <title>Genomic Encyclopedia of Bacterial and Archaeal Type Strains, Phase III: the genomes of soil and plant-associated and newly described type strains.</title>
        <authorList>
            <person name="Whitman W.B."/>
            <person name="Woyke T."/>
            <person name="Klenk H.P."/>
            <person name="Zhou Y."/>
            <person name="Lilburn T.G."/>
            <person name="Beck B.J."/>
            <person name="De Vos P."/>
            <person name="Vandamme P."/>
            <person name="Eisen J.A."/>
            <person name="Garrity G."/>
            <person name="Hugenholtz P."/>
            <person name="Kyrpides N.C."/>
        </authorList>
    </citation>
    <scope>NUCLEOTIDE SEQUENCE [LARGE SCALE GENOMIC DNA]</scope>
    <source>
        <strain evidence="2 3">VKM Ac-2538</strain>
    </source>
</reference>
<dbReference type="Proteomes" id="UP000295818">
    <property type="component" value="Unassembled WGS sequence"/>
</dbReference>
<dbReference type="InterPro" id="IPR028994">
    <property type="entry name" value="Integrin_alpha_N"/>
</dbReference>
<dbReference type="PANTHER" id="PTHR39431">
    <property type="entry name" value="FRPA/C-RELATED PROTEIN"/>
    <property type="match status" value="1"/>
</dbReference>
<proteinExistence type="predicted"/>